<dbReference type="EMBL" id="JBFNXX010000045">
    <property type="protein sequence ID" value="MEW9922313.1"/>
    <property type="molecule type" value="Genomic_DNA"/>
</dbReference>
<accession>A0ABV3RTI2</accession>
<protein>
    <submittedName>
        <fullName evidence="1">Uncharacterized protein</fullName>
    </submittedName>
</protein>
<evidence type="ECO:0000313" key="1">
    <source>
        <dbReference type="EMBL" id="MEW9922313.1"/>
    </source>
</evidence>
<proteinExistence type="predicted"/>
<name>A0ABV3RTI2_9RHOB</name>
<gene>
    <name evidence="1" type="ORF">AB2B41_22165</name>
</gene>
<organism evidence="1 2">
    <name type="scientific">Sulfitobacter sediminis</name>
    <dbReference type="NCBI Taxonomy" id="3234186"/>
    <lineage>
        <taxon>Bacteria</taxon>
        <taxon>Pseudomonadati</taxon>
        <taxon>Pseudomonadota</taxon>
        <taxon>Alphaproteobacteria</taxon>
        <taxon>Rhodobacterales</taxon>
        <taxon>Roseobacteraceae</taxon>
        <taxon>Sulfitobacter</taxon>
    </lineage>
</organism>
<reference evidence="1 2" key="1">
    <citation type="submission" date="2024-07" db="EMBL/GenBank/DDBJ databases">
        <title>Marimonas sp.nov., isolated from tidal-flat sediment.</title>
        <authorList>
            <person name="Jayan J.N."/>
            <person name="Lee S.S."/>
        </authorList>
    </citation>
    <scope>NUCLEOTIDE SEQUENCE [LARGE SCALE GENOMIC DNA]</scope>
    <source>
        <strain evidence="1 2">MJW-29</strain>
    </source>
</reference>
<keyword evidence="2" id="KW-1185">Reference proteome</keyword>
<sequence>MAEQYNRAFTYLHVVLAYAIGDYRVVAELIVHVMRAGETLRWHLCFGVKHMFFL</sequence>
<dbReference type="Proteomes" id="UP001556098">
    <property type="component" value="Unassembled WGS sequence"/>
</dbReference>
<evidence type="ECO:0000313" key="2">
    <source>
        <dbReference type="Proteomes" id="UP001556098"/>
    </source>
</evidence>
<comment type="caution">
    <text evidence="1">The sequence shown here is derived from an EMBL/GenBank/DDBJ whole genome shotgun (WGS) entry which is preliminary data.</text>
</comment>